<dbReference type="PANTHER" id="PTHR48037">
    <property type="entry name" value="ATPASE E1"/>
    <property type="match status" value="1"/>
</dbReference>
<dbReference type="PANTHER" id="PTHR48037:SF1">
    <property type="entry name" value="RRM DOMAIN-CONTAINING PROTEIN"/>
    <property type="match status" value="1"/>
</dbReference>
<evidence type="ECO:0000259" key="3">
    <source>
        <dbReference type="PROSITE" id="PS50102"/>
    </source>
</evidence>
<gene>
    <name evidence="4" type="ORF">PHSY_005856</name>
</gene>
<dbReference type="PROSITE" id="PS50102">
    <property type="entry name" value="RRM"/>
    <property type="match status" value="1"/>
</dbReference>
<dbReference type="OrthoDB" id="407442at2759"/>
<evidence type="ECO:0000313" key="4">
    <source>
        <dbReference type="EMBL" id="GAC98264.1"/>
    </source>
</evidence>
<dbReference type="InterPro" id="IPR000504">
    <property type="entry name" value="RRM_dom"/>
</dbReference>
<evidence type="ECO:0000256" key="2">
    <source>
        <dbReference type="SAM" id="MobiDB-lite"/>
    </source>
</evidence>
<evidence type="ECO:0000256" key="1">
    <source>
        <dbReference type="PROSITE-ProRule" id="PRU00176"/>
    </source>
</evidence>
<dbReference type="SMART" id="SM00360">
    <property type="entry name" value="RRM"/>
    <property type="match status" value="1"/>
</dbReference>
<dbReference type="InterPro" id="IPR012677">
    <property type="entry name" value="Nucleotide-bd_a/b_plait_sf"/>
</dbReference>
<dbReference type="STRING" id="1305764.R9PA91"/>
<evidence type="ECO:0000313" key="5">
    <source>
        <dbReference type="Proteomes" id="UP000014071"/>
    </source>
</evidence>
<keyword evidence="1" id="KW-0694">RNA-binding</keyword>
<dbReference type="GO" id="GO:0003723">
    <property type="term" value="F:RNA binding"/>
    <property type="evidence" value="ECO:0007669"/>
    <property type="project" value="UniProtKB-UniRule"/>
</dbReference>
<sequence length="186" mass="20092">MLLSVLSDFWCLNLERNLSTLSAVNLFMASGVGPGMYHRAAKNNTFSSSCIHLHASSPLRPPRIMSSSTIYVGNIPPSLDESSLSTYFAPFGDIISISVPATTTPLGRRNKGFGFITFSHPDEALDAIDNMNLNAIQGRTIQVNLTDASKVKEPSKGRAVWDDEAWLKQHASEATPPEAAGVPETT</sequence>
<protein>
    <recommendedName>
        <fullName evidence="3">RRM domain-containing protein</fullName>
    </recommendedName>
</protein>
<proteinExistence type="predicted"/>
<dbReference type="Pfam" id="PF00076">
    <property type="entry name" value="RRM_1"/>
    <property type="match status" value="1"/>
</dbReference>
<dbReference type="AlphaFoldDB" id="R9PA91"/>
<reference evidence="5" key="1">
    <citation type="journal article" date="2013" name="Genome Announc.">
        <title>Draft genome sequence of the basidiomycetous yeast-like fungus Pseudozyma hubeiensis SY62, which produces an abundant amount of the biosurfactant mannosylerythritol lipids.</title>
        <authorList>
            <person name="Konishi M."/>
            <person name="Hatada Y."/>
            <person name="Horiuchi J."/>
        </authorList>
    </citation>
    <scope>NUCLEOTIDE SEQUENCE [LARGE SCALE GENOMIC DNA]</scope>
    <source>
        <strain evidence="5">SY62</strain>
    </source>
</reference>
<keyword evidence="5" id="KW-1185">Reference proteome</keyword>
<dbReference type="HOGENOM" id="CLU_1455029_0_0_1"/>
<name>R9PA91_PSEHS</name>
<dbReference type="eggNOG" id="KOG0111">
    <property type="taxonomic scope" value="Eukaryota"/>
</dbReference>
<dbReference type="EMBL" id="DF238819">
    <property type="protein sequence ID" value="GAC98264.1"/>
    <property type="molecule type" value="Genomic_DNA"/>
</dbReference>
<dbReference type="GeneID" id="24111130"/>
<organism evidence="4 5">
    <name type="scientific">Pseudozyma hubeiensis (strain SY62)</name>
    <name type="common">Yeast</name>
    <dbReference type="NCBI Taxonomy" id="1305764"/>
    <lineage>
        <taxon>Eukaryota</taxon>
        <taxon>Fungi</taxon>
        <taxon>Dikarya</taxon>
        <taxon>Basidiomycota</taxon>
        <taxon>Ustilaginomycotina</taxon>
        <taxon>Ustilaginomycetes</taxon>
        <taxon>Ustilaginales</taxon>
        <taxon>Ustilaginaceae</taxon>
        <taxon>Pseudozyma</taxon>
    </lineage>
</organism>
<dbReference type="RefSeq" id="XP_012191851.1">
    <property type="nucleotide sequence ID" value="XM_012336461.1"/>
</dbReference>
<dbReference type="Gene3D" id="3.30.70.330">
    <property type="match status" value="1"/>
</dbReference>
<dbReference type="Proteomes" id="UP000014071">
    <property type="component" value="Unassembled WGS sequence"/>
</dbReference>
<accession>R9PA91</accession>
<dbReference type="SUPFAM" id="SSF54928">
    <property type="entry name" value="RNA-binding domain, RBD"/>
    <property type="match status" value="1"/>
</dbReference>
<feature type="region of interest" description="Disordered" evidence="2">
    <location>
        <begin position="167"/>
        <end position="186"/>
    </location>
</feature>
<feature type="domain" description="RRM" evidence="3">
    <location>
        <begin position="68"/>
        <end position="148"/>
    </location>
</feature>
<dbReference type="InterPro" id="IPR035979">
    <property type="entry name" value="RBD_domain_sf"/>
</dbReference>